<protein>
    <submittedName>
        <fullName evidence="2">Uncharacterized protein</fullName>
    </submittedName>
</protein>
<feature type="region of interest" description="Disordered" evidence="1">
    <location>
        <begin position="15"/>
        <end position="50"/>
    </location>
</feature>
<accession>A0ABQ3E2S5</accession>
<reference evidence="3" key="1">
    <citation type="journal article" date="2019" name="Int. J. Syst. Evol. Microbiol.">
        <title>The Global Catalogue of Microorganisms (GCM) 10K type strain sequencing project: providing services to taxonomists for standard genome sequencing and annotation.</title>
        <authorList>
            <consortium name="The Broad Institute Genomics Platform"/>
            <consortium name="The Broad Institute Genome Sequencing Center for Infectious Disease"/>
            <person name="Wu L."/>
            <person name="Ma J."/>
        </authorList>
    </citation>
    <scope>NUCLEOTIDE SEQUENCE [LARGE SCALE GENOMIC DNA]</scope>
    <source>
        <strain evidence="3">KCTC 32998</strain>
    </source>
</reference>
<dbReference type="Proteomes" id="UP000646745">
    <property type="component" value="Unassembled WGS sequence"/>
</dbReference>
<name>A0ABQ3E2S5_9GAMM</name>
<proteinExistence type="predicted"/>
<evidence type="ECO:0000313" key="3">
    <source>
        <dbReference type="Proteomes" id="UP000646745"/>
    </source>
</evidence>
<sequence>MTLSDTSEYMAARTKNFSSLDNGLLPTRHRAAGSSPAADGGLSGTAPRNC</sequence>
<gene>
    <name evidence="2" type="ORF">GCM10009038_15760</name>
</gene>
<evidence type="ECO:0000256" key="1">
    <source>
        <dbReference type="SAM" id="MobiDB-lite"/>
    </source>
</evidence>
<dbReference type="EMBL" id="BMZI01000003">
    <property type="protein sequence ID" value="GHB17710.1"/>
    <property type="molecule type" value="Genomic_DNA"/>
</dbReference>
<organism evidence="2 3">
    <name type="scientific">Salinicola rhizosphaerae</name>
    <dbReference type="NCBI Taxonomy" id="1443141"/>
    <lineage>
        <taxon>Bacteria</taxon>
        <taxon>Pseudomonadati</taxon>
        <taxon>Pseudomonadota</taxon>
        <taxon>Gammaproteobacteria</taxon>
        <taxon>Oceanospirillales</taxon>
        <taxon>Halomonadaceae</taxon>
        <taxon>Salinicola</taxon>
    </lineage>
</organism>
<comment type="caution">
    <text evidence="2">The sequence shown here is derived from an EMBL/GenBank/DDBJ whole genome shotgun (WGS) entry which is preliminary data.</text>
</comment>
<keyword evidence="3" id="KW-1185">Reference proteome</keyword>
<evidence type="ECO:0000313" key="2">
    <source>
        <dbReference type="EMBL" id="GHB17710.1"/>
    </source>
</evidence>